<organism evidence="1">
    <name type="scientific">marine metagenome</name>
    <dbReference type="NCBI Taxonomy" id="408172"/>
    <lineage>
        <taxon>unclassified sequences</taxon>
        <taxon>metagenomes</taxon>
        <taxon>ecological metagenomes</taxon>
    </lineage>
</organism>
<feature type="non-terminal residue" evidence="1">
    <location>
        <position position="78"/>
    </location>
</feature>
<protein>
    <recommendedName>
        <fullName evidence="2">3-hydroxyacyl-CoA dehydrogenase NAD binding domain-containing protein</fullName>
    </recommendedName>
</protein>
<reference evidence="1" key="1">
    <citation type="submission" date="2018-05" db="EMBL/GenBank/DDBJ databases">
        <authorList>
            <person name="Lanie J.A."/>
            <person name="Ng W.-L."/>
            <person name="Kazmierczak K.M."/>
            <person name="Andrzejewski T.M."/>
            <person name="Davidsen T.M."/>
            <person name="Wayne K.J."/>
            <person name="Tettelin H."/>
            <person name="Glass J.I."/>
            <person name="Rusch D."/>
            <person name="Podicherti R."/>
            <person name="Tsui H.-C.T."/>
            <person name="Winkler M.E."/>
        </authorList>
    </citation>
    <scope>NUCLEOTIDE SEQUENCE</scope>
</reference>
<dbReference type="AlphaFoldDB" id="A0A383F0Z4"/>
<evidence type="ECO:0000313" key="1">
    <source>
        <dbReference type="EMBL" id="SVE62872.1"/>
    </source>
</evidence>
<evidence type="ECO:0008006" key="2">
    <source>
        <dbReference type="Google" id="ProtNLM"/>
    </source>
</evidence>
<proteinExistence type="predicted"/>
<accession>A0A383F0Z4</accession>
<dbReference type="EMBL" id="UINC01230655">
    <property type="protein sequence ID" value="SVE62872.1"/>
    <property type="molecule type" value="Genomic_DNA"/>
</dbReference>
<gene>
    <name evidence="1" type="ORF">METZ01_LOCUS515726</name>
</gene>
<name>A0A383F0Z4_9ZZZZ</name>
<sequence length="78" mass="8632">MKTPLLTQTTKEGIRVWTFDQPGSSANVLGTKAFDAMERELDLLENREIPADGLLIRSAKPGMFVAGADLKEFRDHNA</sequence>
<dbReference type="Gene3D" id="3.90.226.10">
    <property type="entry name" value="2-enoyl-CoA Hydratase, Chain A, domain 1"/>
    <property type="match status" value="1"/>
</dbReference>
<dbReference type="SUPFAM" id="SSF52096">
    <property type="entry name" value="ClpP/crotonase"/>
    <property type="match status" value="1"/>
</dbReference>
<dbReference type="InterPro" id="IPR029045">
    <property type="entry name" value="ClpP/crotonase-like_dom_sf"/>
</dbReference>